<dbReference type="SUPFAM" id="SSF140931">
    <property type="entry name" value="Fic-like"/>
    <property type="match status" value="1"/>
</dbReference>
<dbReference type="Pfam" id="PF02661">
    <property type="entry name" value="Fic"/>
    <property type="match status" value="1"/>
</dbReference>
<accession>A0A7W9EZ95</accession>
<evidence type="ECO:0000256" key="5">
    <source>
        <dbReference type="ARBA" id="ARBA00034531"/>
    </source>
</evidence>
<comment type="caution">
    <text evidence="9">The sequence shown here is derived from an EMBL/GenBank/DDBJ whole genome shotgun (WGS) entry which is preliminary data.</text>
</comment>
<evidence type="ECO:0000259" key="8">
    <source>
        <dbReference type="PROSITE" id="PS51459"/>
    </source>
</evidence>
<dbReference type="RefSeq" id="WP_183530543.1">
    <property type="nucleotide sequence ID" value="NZ_JACIJM010000011.1"/>
</dbReference>
<dbReference type="GO" id="GO:0005524">
    <property type="term" value="F:ATP binding"/>
    <property type="evidence" value="ECO:0007669"/>
    <property type="project" value="UniProtKB-KW"/>
</dbReference>
<keyword evidence="1" id="KW-0808">Transferase</keyword>
<dbReference type="AlphaFoldDB" id="A0A7W9EZ95"/>
<evidence type="ECO:0000256" key="1">
    <source>
        <dbReference type="ARBA" id="ARBA00022679"/>
    </source>
</evidence>
<feature type="domain" description="Fido" evidence="8">
    <location>
        <begin position="52"/>
        <end position="190"/>
    </location>
</feature>
<proteinExistence type="predicted"/>
<dbReference type="PANTHER" id="PTHR39560">
    <property type="entry name" value="PROTEIN ADENYLYLTRANSFERASE FIC-RELATED"/>
    <property type="match status" value="1"/>
</dbReference>
<dbReference type="PROSITE" id="PS51459">
    <property type="entry name" value="FIDO"/>
    <property type="match status" value="1"/>
</dbReference>
<name>A0A7W9EZ95_9RHOB</name>
<evidence type="ECO:0000256" key="4">
    <source>
        <dbReference type="ARBA" id="ARBA00022840"/>
    </source>
</evidence>
<evidence type="ECO:0000256" key="3">
    <source>
        <dbReference type="ARBA" id="ARBA00022741"/>
    </source>
</evidence>
<comment type="catalytic activity">
    <reaction evidence="6">
        <text>L-threonyl-[protein] + ATP = 3-O-(5'-adenylyl)-L-threonyl-[protein] + diphosphate</text>
        <dbReference type="Rhea" id="RHEA:54292"/>
        <dbReference type="Rhea" id="RHEA-COMP:11060"/>
        <dbReference type="Rhea" id="RHEA-COMP:13847"/>
        <dbReference type="ChEBI" id="CHEBI:30013"/>
        <dbReference type="ChEBI" id="CHEBI:30616"/>
        <dbReference type="ChEBI" id="CHEBI:33019"/>
        <dbReference type="ChEBI" id="CHEBI:138113"/>
        <dbReference type="EC" id="2.7.7.108"/>
    </reaction>
</comment>
<dbReference type="GO" id="GO:0070733">
    <property type="term" value="F:AMPylase activity"/>
    <property type="evidence" value="ECO:0007669"/>
    <property type="project" value="UniProtKB-EC"/>
</dbReference>
<comment type="catalytic activity">
    <reaction evidence="7">
        <text>L-tyrosyl-[protein] + ATP = O-(5'-adenylyl)-L-tyrosyl-[protein] + diphosphate</text>
        <dbReference type="Rhea" id="RHEA:54288"/>
        <dbReference type="Rhea" id="RHEA-COMP:10136"/>
        <dbReference type="Rhea" id="RHEA-COMP:13846"/>
        <dbReference type="ChEBI" id="CHEBI:30616"/>
        <dbReference type="ChEBI" id="CHEBI:33019"/>
        <dbReference type="ChEBI" id="CHEBI:46858"/>
        <dbReference type="ChEBI" id="CHEBI:83624"/>
        <dbReference type="EC" id="2.7.7.108"/>
    </reaction>
</comment>
<dbReference type="GO" id="GO:0051302">
    <property type="term" value="P:regulation of cell division"/>
    <property type="evidence" value="ECO:0007669"/>
    <property type="project" value="TreeGrafter"/>
</dbReference>
<keyword evidence="3" id="KW-0547">Nucleotide-binding</keyword>
<evidence type="ECO:0000256" key="2">
    <source>
        <dbReference type="ARBA" id="ARBA00022695"/>
    </source>
</evidence>
<dbReference type="PANTHER" id="PTHR39560:SF1">
    <property type="entry name" value="PROTEIN ADENYLYLTRANSFERASE FIC-RELATED"/>
    <property type="match status" value="1"/>
</dbReference>
<keyword evidence="4" id="KW-0067">ATP-binding</keyword>
<dbReference type="EMBL" id="JACIJM010000011">
    <property type="protein sequence ID" value="MBB5723504.1"/>
    <property type="molecule type" value="Genomic_DNA"/>
</dbReference>
<dbReference type="Gene3D" id="1.10.3290.10">
    <property type="entry name" value="Fido-like domain"/>
    <property type="match status" value="1"/>
</dbReference>
<dbReference type="EC" id="2.7.7.108" evidence="5"/>
<keyword evidence="2" id="KW-0548">Nucleotidyltransferase</keyword>
<evidence type="ECO:0000256" key="6">
    <source>
        <dbReference type="ARBA" id="ARBA00047939"/>
    </source>
</evidence>
<keyword evidence="10" id="KW-1185">Reference proteome</keyword>
<sequence length="193" mass="22145">MSRYDVTEDPLCYPGTNVLRNKADLTNQDELDQFEQLMFLTRSEEPLPEGALDYAHYRAIHHHFFQDVYTWAGQPRQVRTAKGGNWFCYPEYIDAEMHRIFRELTDENHLADTTSPQNFAERAAHYIADINAVHPFREGNGRCQLTLLDILMQVAGLEMIEDNIDEDEFMNAMIASFAGDEGPLVDAIIKIAS</sequence>
<organism evidence="9 10">
    <name type="scientific">Yoonia ponticola</name>
    <dbReference type="NCBI Taxonomy" id="1524255"/>
    <lineage>
        <taxon>Bacteria</taxon>
        <taxon>Pseudomonadati</taxon>
        <taxon>Pseudomonadota</taxon>
        <taxon>Alphaproteobacteria</taxon>
        <taxon>Rhodobacterales</taxon>
        <taxon>Paracoccaceae</taxon>
        <taxon>Yoonia</taxon>
    </lineage>
</organism>
<evidence type="ECO:0000313" key="9">
    <source>
        <dbReference type="EMBL" id="MBB5723504.1"/>
    </source>
</evidence>
<dbReference type="InterPro" id="IPR036597">
    <property type="entry name" value="Fido-like_dom_sf"/>
</dbReference>
<dbReference type="Proteomes" id="UP000535415">
    <property type="component" value="Unassembled WGS sequence"/>
</dbReference>
<evidence type="ECO:0000313" key="10">
    <source>
        <dbReference type="Proteomes" id="UP000535415"/>
    </source>
</evidence>
<reference evidence="9 10" key="1">
    <citation type="submission" date="2020-08" db="EMBL/GenBank/DDBJ databases">
        <title>Genomic Encyclopedia of Type Strains, Phase IV (KMG-IV): sequencing the most valuable type-strain genomes for metagenomic binning, comparative biology and taxonomic classification.</title>
        <authorList>
            <person name="Goeker M."/>
        </authorList>
    </citation>
    <scope>NUCLEOTIDE SEQUENCE [LARGE SCALE GENOMIC DNA]</scope>
    <source>
        <strain evidence="9 10">DSM 101064</strain>
    </source>
</reference>
<gene>
    <name evidence="9" type="ORF">FHS72_003149</name>
</gene>
<protein>
    <recommendedName>
        <fullName evidence="5">protein adenylyltransferase</fullName>
        <ecNumber evidence="5">2.7.7.108</ecNumber>
    </recommendedName>
</protein>
<evidence type="ECO:0000256" key="7">
    <source>
        <dbReference type="ARBA" id="ARBA00048696"/>
    </source>
</evidence>
<dbReference type="InterPro" id="IPR003812">
    <property type="entry name" value="Fido"/>
</dbReference>